<dbReference type="HOGENOM" id="CLU_069356_44_2_11"/>
<dbReference type="SUPFAM" id="SSF46689">
    <property type="entry name" value="Homeodomain-like"/>
    <property type="match status" value="1"/>
</dbReference>
<dbReference type="STRING" id="1415166.NONO_c52170"/>
<dbReference type="Pfam" id="PF00440">
    <property type="entry name" value="TetR_N"/>
    <property type="match status" value="1"/>
</dbReference>
<evidence type="ECO:0000256" key="5">
    <source>
        <dbReference type="PROSITE-ProRule" id="PRU00335"/>
    </source>
</evidence>
<dbReference type="AlphaFoldDB" id="W5TS05"/>
<feature type="DNA-binding region" description="H-T-H motif" evidence="5">
    <location>
        <begin position="63"/>
        <end position="82"/>
    </location>
</feature>
<evidence type="ECO:0000256" key="4">
    <source>
        <dbReference type="ARBA" id="ARBA00023163"/>
    </source>
</evidence>
<gene>
    <name evidence="8" type="ORF">NONO_c52170</name>
</gene>
<dbReference type="Gene3D" id="1.10.357.10">
    <property type="entry name" value="Tetracycline Repressor, domain 2"/>
    <property type="match status" value="1"/>
</dbReference>
<evidence type="ECO:0000256" key="3">
    <source>
        <dbReference type="ARBA" id="ARBA00023125"/>
    </source>
</evidence>
<protein>
    <submittedName>
        <fullName evidence="8">Transcriptional regulator, TetR family</fullName>
    </submittedName>
</protein>
<reference evidence="8 9" key="1">
    <citation type="journal article" date="2014" name="Appl. Environ. Microbiol.">
        <title>Insights into the Microbial Degradation of Rubber and Gutta-Percha by Analysis of the Complete Genome of Nocardia nova SH22a.</title>
        <authorList>
            <person name="Luo Q."/>
            <person name="Hiessl S."/>
            <person name="Poehlein A."/>
            <person name="Daniel R."/>
            <person name="Steinbuchel A."/>
        </authorList>
    </citation>
    <scope>NUCLEOTIDE SEQUENCE [LARGE SCALE GENOMIC DNA]</scope>
    <source>
        <strain evidence="8">SH22a</strain>
    </source>
</reference>
<sequence>MVSNWGATVFLMAARTDRSAQQPAGNPVGRARRTQQERTAQAERALLDAAEELFSRRGVDQTSLADVGQLAGYSRGLVNHHFGSKSTLVDELARRIQSQFVSDTKAALDAARAEVDAVEVLANLVAEYLAAIARHEQTGRAFFVMWGASIPSEAALRPVFATDDANFREGVEAILRSGQDDGSVDSDVDPASSAVTVIGMLRGIAAQYLIAPESIDLDAATRATRQILRRSLGPAHRP</sequence>
<dbReference type="GO" id="GO:0000976">
    <property type="term" value="F:transcription cis-regulatory region binding"/>
    <property type="evidence" value="ECO:0007669"/>
    <property type="project" value="TreeGrafter"/>
</dbReference>
<keyword evidence="2" id="KW-0805">Transcription regulation</keyword>
<dbReference type="Pfam" id="PF13977">
    <property type="entry name" value="TetR_C_6"/>
    <property type="match status" value="1"/>
</dbReference>
<evidence type="ECO:0000256" key="1">
    <source>
        <dbReference type="ARBA" id="ARBA00022491"/>
    </source>
</evidence>
<dbReference type="EMBL" id="CP006850">
    <property type="protein sequence ID" value="AHH20001.1"/>
    <property type="molecule type" value="Genomic_DNA"/>
</dbReference>
<feature type="domain" description="HTH tetR-type" evidence="7">
    <location>
        <begin position="40"/>
        <end position="100"/>
    </location>
</feature>
<name>W5TS05_9NOCA</name>
<evidence type="ECO:0000256" key="6">
    <source>
        <dbReference type="SAM" id="MobiDB-lite"/>
    </source>
</evidence>
<dbReference type="eggNOG" id="COG1309">
    <property type="taxonomic scope" value="Bacteria"/>
</dbReference>
<organism evidence="8 9">
    <name type="scientific">Nocardia nova SH22a</name>
    <dbReference type="NCBI Taxonomy" id="1415166"/>
    <lineage>
        <taxon>Bacteria</taxon>
        <taxon>Bacillati</taxon>
        <taxon>Actinomycetota</taxon>
        <taxon>Actinomycetes</taxon>
        <taxon>Mycobacteriales</taxon>
        <taxon>Nocardiaceae</taxon>
        <taxon>Nocardia</taxon>
    </lineage>
</organism>
<evidence type="ECO:0000313" key="8">
    <source>
        <dbReference type="EMBL" id="AHH20001.1"/>
    </source>
</evidence>
<keyword evidence="1" id="KW-0678">Repressor</keyword>
<dbReference type="PANTHER" id="PTHR30055">
    <property type="entry name" value="HTH-TYPE TRANSCRIPTIONAL REGULATOR RUTR"/>
    <property type="match status" value="1"/>
</dbReference>
<keyword evidence="4" id="KW-0804">Transcription</keyword>
<feature type="region of interest" description="Disordered" evidence="6">
    <location>
        <begin position="16"/>
        <end position="38"/>
    </location>
</feature>
<dbReference type="InterPro" id="IPR050109">
    <property type="entry name" value="HTH-type_TetR-like_transc_reg"/>
</dbReference>
<evidence type="ECO:0000259" key="7">
    <source>
        <dbReference type="PROSITE" id="PS50977"/>
    </source>
</evidence>
<accession>W5TS05</accession>
<keyword evidence="3 5" id="KW-0238">DNA-binding</keyword>
<dbReference type="InterPro" id="IPR039538">
    <property type="entry name" value="BetI_C"/>
</dbReference>
<dbReference type="KEGG" id="nno:NONO_c52170"/>
<dbReference type="PATRIC" id="fig|1415166.3.peg.5377"/>
<dbReference type="Proteomes" id="UP000019150">
    <property type="component" value="Chromosome"/>
</dbReference>
<proteinExistence type="predicted"/>
<dbReference type="InterPro" id="IPR036271">
    <property type="entry name" value="Tet_transcr_reg_TetR-rel_C_sf"/>
</dbReference>
<evidence type="ECO:0000313" key="9">
    <source>
        <dbReference type="Proteomes" id="UP000019150"/>
    </source>
</evidence>
<dbReference type="GO" id="GO:0003700">
    <property type="term" value="F:DNA-binding transcription factor activity"/>
    <property type="evidence" value="ECO:0007669"/>
    <property type="project" value="TreeGrafter"/>
</dbReference>
<dbReference type="PROSITE" id="PS50977">
    <property type="entry name" value="HTH_TETR_2"/>
    <property type="match status" value="1"/>
</dbReference>
<keyword evidence="9" id="KW-1185">Reference proteome</keyword>
<dbReference type="PANTHER" id="PTHR30055:SF234">
    <property type="entry name" value="HTH-TYPE TRANSCRIPTIONAL REGULATOR BETI"/>
    <property type="match status" value="1"/>
</dbReference>
<evidence type="ECO:0000256" key="2">
    <source>
        <dbReference type="ARBA" id="ARBA00023015"/>
    </source>
</evidence>
<dbReference type="SUPFAM" id="SSF48498">
    <property type="entry name" value="Tetracyclin repressor-like, C-terminal domain"/>
    <property type="match status" value="1"/>
</dbReference>
<dbReference type="InterPro" id="IPR001647">
    <property type="entry name" value="HTH_TetR"/>
</dbReference>
<dbReference type="PRINTS" id="PR00455">
    <property type="entry name" value="HTHTETR"/>
</dbReference>
<dbReference type="InterPro" id="IPR009057">
    <property type="entry name" value="Homeodomain-like_sf"/>
</dbReference>